<proteinExistence type="predicted"/>
<keyword evidence="3" id="KW-1185">Reference proteome</keyword>
<reference evidence="4" key="1">
    <citation type="submission" date="2016-06" db="UniProtKB">
        <authorList>
            <consortium name="WormBaseParasite"/>
        </authorList>
    </citation>
    <scope>IDENTIFICATION</scope>
</reference>
<feature type="region of interest" description="Disordered" evidence="1">
    <location>
        <begin position="68"/>
        <end position="87"/>
    </location>
</feature>
<accession>A0A183IWD8</accession>
<sequence>MISAEKIAPPKIDDHRNATGRMELVSCDDRARCDTEPVRVERQCDAKRAAKCDVCTADDHQRSRLSGCVPSRLDKSGSTLGRHSVDD</sequence>
<evidence type="ECO:0000313" key="4">
    <source>
        <dbReference type="WBParaSite" id="SBAD_0000823001-mRNA-1"/>
    </source>
</evidence>
<dbReference type="WBParaSite" id="SBAD_0000823001-mRNA-1">
    <property type="protein sequence ID" value="SBAD_0000823001-mRNA-1"/>
    <property type="gene ID" value="SBAD_0000823001"/>
</dbReference>
<dbReference type="AlphaFoldDB" id="A0A183IWD8"/>
<gene>
    <name evidence="2" type="ORF">SBAD_LOCUS7935</name>
</gene>
<evidence type="ECO:0000256" key="1">
    <source>
        <dbReference type="SAM" id="MobiDB-lite"/>
    </source>
</evidence>
<evidence type="ECO:0000313" key="3">
    <source>
        <dbReference type="Proteomes" id="UP000270296"/>
    </source>
</evidence>
<dbReference type="EMBL" id="UZAM01011092">
    <property type="protein sequence ID" value="VDP14774.1"/>
    <property type="molecule type" value="Genomic_DNA"/>
</dbReference>
<protein>
    <submittedName>
        <fullName evidence="4">Lipoprotein</fullName>
    </submittedName>
</protein>
<dbReference type="Proteomes" id="UP000270296">
    <property type="component" value="Unassembled WGS sequence"/>
</dbReference>
<reference evidence="2 3" key="2">
    <citation type="submission" date="2018-11" db="EMBL/GenBank/DDBJ databases">
        <authorList>
            <consortium name="Pathogen Informatics"/>
        </authorList>
    </citation>
    <scope>NUCLEOTIDE SEQUENCE [LARGE SCALE GENOMIC DNA]</scope>
</reference>
<name>A0A183IWD8_9BILA</name>
<organism evidence="4">
    <name type="scientific">Soboliphyme baturini</name>
    <dbReference type="NCBI Taxonomy" id="241478"/>
    <lineage>
        <taxon>Eukaryota</taxon>
        <taxon>Metazoa</taxon>
        <taxon>Ecdysozoa</taxon>
        <taxon>Nematoda</taxon>
        <taxon>Enoplea</taxon>
        <taxon>Dorylaimia</taxon>
        <taxon>Dioctophymatida</taxon>
        <taxon>Dioctophymatoidea</taxon>
        <taxon>Soboliphymatidae</taxon>
        <taxon>Soboliphyme</taxon>
    </lineage>
</organism>
<evidence type="ECO:0000313" key="2">
    <source>
        <dbReference type="EMBL" id="VDP14774.1"/>
    </source>
</evidence>